<keyword evidence="3 5" id="KW-0807">Transducer</keyword>
<name>A0A8J3X6F5_9ACTN</name>
<evidence type="ECO:0000259" key="7">
    <source>
        <dbReference type="PROSITE" id="PS50111"/>
    </source>
</evidence>
<dbReference type="GO" id="GO:0006935">
    <property type="term" value="P:chemotaxis"/>
    <property type="evidence" value="ECO:0007669"/>
    <property type="project" value="InterPro"/>
</dbReference>
<dbReference type="CDD" id="cd06225">
    <property type="entry name" value="HAMP"/>
    <property type="match status" value="1"/>
</dbReference>
<feature type="transmembrane region" description="Helical" evidence="6">
    <location>
        <begin position="12"/>
        <end position="31"/>
    </location>
</feature>
<sequence length="524" mass="55419">MNKNPLRRSIQARLITAFMVVAALLAGVGLLNTLQQRDLTDRATMVAQRDLTPLADLRAAQALAYDFSVLDLVREVLPDPQAKQSYADMSQKTLASVDPALAKLRADAPAELKPQVDKLIETWKTFIASHRQRQANTDPAKAQQLNEATTGLYNKVNEEFAALSKTLTEDGTKQRQAVEGLYTTARNRTIGLVVVGVLLALVLGVAVARSIRRPVATMVTALERLADGDLNQDVDVRSDDEIGRMGHALRQALGNLRETVSAVARSASMLSSSAGTLSATSRQISAAAQETSNRAGQVSSAADEVLDNVQTVAGSTEEMAASIREIAQNAGEAARVGTEAATVADSTNETIARLGESSAEIGNVVKVITSIAEQTNLLALNATIEAARAGDAGKGFAVVASEVKDLAQETAKATEDISRRVEKIQLDSEGAVEAIASISQVISRINAFQTTIASAVEEQSVTSQEMTRNVASAADGSGRITEGIAEVAEAARSTNAGVTETERAAGQLAELSSELEHLVGRFRY</sequence>
<dbReference type="GO" id="GO:0007165">
    <property type="term" value="P:signal transduction"/>
    <property type="evidence" value="ECO:0007669"/>
    <property type="project" value="UniProtKB-KW"/>
</dbReference>
<accession>A0A8J3X6F5</accession>
<keyword evidence="2 6" id="KW-1133">Transmembrane helix</keyword>
<dbReference type="SMART" id="SM00304">
    <property type="entry name" value="HAMP"/>
    <property type="match status" value="1"/>
</dbReference>
<evidence type="ECO:0000256" key="4">
    <source>
        <dbReference type="ARBA" id="ARBA00029447"/>
    </source>
</evidence>
<dbReference type="Proteomes" id="UP000599074">
    <property type="component" value="Unassembled WGS sequence"/>
</dbReference>
<dbReference type="Gene3D" id="1.10.287.950">
    <property type="entry name" value="Methyl-accepting chemotaxis protein"/>
    <property type="match status" value="1"/>
</dbReference>
<evidence type="ECO:0000256" key="2">
    <source>
        <dbReference type="ARBA" id="ARBA00022989"/>
    </source>
</evidence>
<proteinExistence type="inferred from homology"/>
<dbReference type="PROSITE" id="PS50111">
    <property type="entry name" value="CHEMOTAXIS_TRANSDUC_2"/>
    <property type="match status" value="1"/>
</dbReference>
<comment type="caution">
    <text evidence="9">The sequence shown here is derived from an EMBL/GenBank/DDBJ whole genome shotgun (WGS) entry which is preliminary data.</text>
</comment>
<dbReference type="GO" id="GO:0016020">
    <property type="term" value="C:membrane"/>
    <property type="evidence" value="ECO:0007669"/>
    <property type="project" value="InterPro"/>
</dbReference>
<gene>
    <name evidence="9" type="ORF">Pme01_52500</name>
</gene>
<dbReference type="GO" id="GO:0004888">
    <property type="term" value="F:transmembrane signaling receptor activity"/>
    <property type="evidence" value="ECO:0007669"/>
    <property type="project" value="InterPro"/>
</dbReference>
<dbReference type="Pfam" id="PF12729">
    <property type="entry name" value="4HB_MCP_1"/>
    <property type="match status" value="1"/>
</dbReference>
<dbReference type="PRINTS" id="PR00260">
    <property type="entry name" value="CHEMTRNSDUCR"/>
</dbReference>
<comment type="similarity">
    <text evidence="4">Belongs to the methyl-accepting chemotaxis (MCP) protein family.</text>
</comment>
<dbReference type="PROSITE" id="PS50885">
    <property type="entry name" value="HAMP"/>
    <property type="match status" value="1"/>
</dbReference>
<evidence type="ECO:0000256" key="1">
    <source>
        <dbReference type="ARBA" id="ARBA00022692"/>
    </source>
</evidence>
<dbReference type="PANTHER" id="PTHR32089">
    <property type="entry name" value="METHYL-ACCEPTING CHEMOTAXIS PROTEIN MCPB"/>
    <property type="match status" value="1"/>
</dbReference>
<keyword evidence="6" id="KW-0472">Membrane</keyword>
<keyword evidence="1 6" id="KW-0812">Transmembrane</keyword>
<dbReference type="SMART" id="SM00283">
    <property type="entry name" value="MA"/>
    <property type="match status" value="1"/>
</dbReference>
<dbReference type="Pfam" id="PF00672">
    <property type="entry name" value="HAMP"/>
    <property type="match status" value="1"/>
</dbReference>
<feature type="domain" description="Methyl-accepting transducer" evidence="7">
    <location>
        <begin position="280"/>
        <end position="509"/>
    </location>
</feature>
<dbReference type="SUPFAM" id="SSF58104">
    <property type="entry name" value="Methyl-accepting chemotaxis protein (MCP) signaling domain"/>
    <property type="match status" value="1"/>
</dbReference>
<evidence type="ECO:0000313" key="9">
    <source>
        <dbReference type="EMBL" id="GII25653.1"/>
    </source>
</evidence>
<evidence type="ECO:0000256" key="3">
    <source>
        <dbReference type="ARBA" id="ARBA00023224"/>
    </source>
</evidence>
<dbReference type="InterPro" id="IPR004089">
    <property type="entry name" value="MCPsignal_dom"/>
</dbReference>
<protein>
    <submittedName>
        <fullName evidence="9">Chemotaxis protein</fullName>
    </submittedName>
</protein>
<dbReference type="Pfam" id="PF00015">
    <property type="entry name" value="MCPsignal"/>
    <property type="match status" value="1"/>
</dbReference>
<evidence type="ECO:0000313" key="10">
    <source>
        <dbReference type="Proteomes" id="UP000599074"/>
    </source>
</evidence>
<dbReference type="AlphaFoldDB" id="A0A8J3X6F5"/>
<feature type="domain" description="HAMP" evidence="8">
    <location>
        <begin position="209"/>
        <end position="261"/>
    </location>
</feature>
<dbReference type="InterPro" id="IPR003660">
    <property type="entry name" value="HAMP_dom"/>
</dbReference>
<evidence type="ECO:0000256" key="5">
    <source>
        <dbReference type="PROSITE-ProRule" id="PRU00284"/>
    </source>
</evidence>
<evidence type="ECO:0000256" key="6">
    <source>
        <dbReference type="SAM" id="Phobius"/>
    </source>
</evidence>
<feature type="transmembrane region" description="Helical" evidence="6">
    <location>
        <begin position="190"/>
        <end position="208"/>
    </location>
</feature>
<organism evidence="9 10">
    <name type="scientific">Planosporangium mesophilum</name>
    <dbReference type="NCBI Taxonomy" id="689768"/>
    <lineage>
        <taxon>Bacteria</taxon>
        <taxon>Bacillati</taxon>
        <taxon>Actinomycetota</taxon>
        <taxon>Actinomycetes</taxon>
        <taxon>Micromonosporales</taxon>
        <taxon>Micromonosporaceae</taxon>
        <taxon>Planosporangium</taxon>
    </lineage>
</organism>
<keyword evidence="10" id="KW-1185">Reference proteome</keyword>
<dbReference type="EMBL" id="BOON01000055">
    <property type="protein sequence ID" value="GII25653.1"/>
    <property type="molecule type" value="Genomic_DNA"/>
</dbReference>
<dbReference type="PANTHER" id="PTHR32089:SF112">
    <property type="entry name" value="LYSOZYME-LIKE PROTEIN-RELATED"/>
    <property type="match status" value="1"/>
</dbReference>
<reference evidence="9" key="1">
    <citation type="submission" date="2021-01" db="EMBL/GenBank/DDBJ databases">
        <title>Whole genome shotgun sequence of Planosporangium mesophilum NBRC 109066.</title>
        <authorList>
            <person name="Komaki H."/>
            <person name="Tamura T."/>
        </authorList>
    </citation>
    <scope>NUCLEOTIDE SEQUENCE</scope>
    <source>
        <strain evidence="9">NBRC 109066</strain>
    </source>
</reference>
<evidence type="ECO:0000259" key="8">
    <source>
        <dbReference type="PROSITE" id="PS50885"/>
    </source>
</evidence>
<dbReference type="RefSeq" id="WP_168118181.1">
    <property type="nucleotide sequence ID" value="NZ_BOON01000055.1"/>
</dbReference>
<dbReference type="InterPro" id="IPR024478">
    <property type="entry name" value="HlyB_4HB_MCP"/>
</dbReference>
<dbReference type="InterPro" id="IPR004090">
    <property type="entry name" value="Chemotax_Me-accpt_rcpt"/>
</dbReference>